<dbReference type="PANTHER" id="PTHR30154:SF34">
    <property type="entry name" value="TRANSCRIPTIONAL REGULATOR AZLB"/>
    <property type="match status" value="1"/>
</dbReference>
<dbReference type="InterPro" id="IPR036388">
    <property type="entry name" value="WH-like_DNA-bd_sf"/>
</dbReference>
<dbReference type="RefSeq" id="WP_345210820.1">
    <property type="nucleotide sequence ID" value="NZ_BAABFT010000004.1"/>
</dbReference>
<reference evidence="6" key="1">
    <citation type="journal article" date="2019" name="Int. J. Syst. Evol. Microbiol.">
        <title>The Global Catalogue of Microorganisms (GCM) 10K type strain sequencing project: providing services to taxonomists for standard genome sequencing and annotation.</title>
        <authorList>
            <consortium name="The Broad Institute Genomics Platform"/>
            <consortium name="The Broad Institute Genome Sequencing Center for Infectious Disease"/>
            <person name="Wu L."/>
            <person name="Ma J."/>
        </authorList>
    </citation>
    <scope>NUCLEOTIDE SEQUENCE [LARGE SCALE GENOMIC DNA]</scope>
    <source>
        <strain evidence="6">JCM 17705</strain>
    </source>
</reference>
<dbReference type="PANTHER" id="PTHR30154">
    <property type="entry name" value="LEUCINE-RESPONSIVE REGULATORY PROTEIN"/>
    <property type="match status" value="1"/>
</dbReference>
<evidence type="ECO:0000256" key="1">
    <source>
        <dbReference type="ARBA" id="ARBA00023015"/>
    </source>
</evidence>
<protein>
    <submittedName>
        <fullName evidence="5">Lrp/AsnC family transcriptional regulator</fullName>
    </submittedName>
</protein>
<dbReference type="EMBL" id="BAABFT010000004">
    <property type="protein sequence ID" value="GAA4320025.1"/>
    <property type="molecule type" value="Genomic_DNA"/>
</dbReference>
<dbReference type="InterPro" id="IPR011008">
    <property type="entry name" value="Dimeric_a/b-barrel"/>
</dbReference>
<gene>
    <name evidence="5" type="ORF">GCM10023149_19070</name>
</gene>
<dbReference type="SUPFAM" id="SSF46785">
    <property type="entry name" value="Winged helix' DNA-binding domain"/>
    <property type="match status" value="1"/>
</dbReference>
<dbReference type="Gene3D" id="3.30.70.920">
    <property type="match status" value="1"/>
</dbReference>
<dbReference type="PRINTS" id="PR00033">
    <property type="entry name" value="HTHASNC"/>
</dbReference>
<keyword evidence="6" id="KW-1185">Reference proteome</keyword>
<dbReference type="Gene3D" id="1.10.10.10">
    <property type="entry name" value="Winged helix-like DNA-binding domain superfamily/Winged helix DNA-binding domain"/>
    <property type="match status" value="1"/>
</dbReference>
<feature type="domain" description="HTH asnC-type" evidence="4">
    <location>
        <begin position="15"/>
        <end position="78"/>
    </location>
</feature>
<evidence type="ECO:0000259" key="4">
    <source>
        <dbReference type="PROSITE" id="PS50956"/>
    </source>
</evidence>
<name>A0ABP8G9I2_9SPHI</name>
<evidence type="ECO:0000256" key="3">
    <source>
        <dbReference type="ARBA" id="ARBA00023163"/>
    </source>
</evidence>
<keyword evidence="3" id="KW-0804">Transcription</keyword>
<dbReference type="InterPro" id="IPR019885">
    <property type="entry name" value="Tscrpt_reg_HTH_AsnC-type_CS"/>
</dbReference>
<dbReference type="InterPro" id="IPR036390">
    <property type="entry name" value="WH_DNA-bd_sf"/>
</dbReference>
<dbReference type="Pfam" id="PF13412">
    <property type="entry name" value="HTH_24"/>
    <property type="match status" value="1"/>
</dbReference>
<keyword evidence="1" id="KW-0805">Transcription regulation</keyword>
<accession>A0ABP8G9I2</accession>
<evidence type="ECO:0000313" key="6">
    <source>
        <dbReference type="Proteomes" id="UP001500582"/>
    </source>
</evidence>
<organism evidence="5 6">
    <name type="scientific">Mucilaginibacter gynuensis</name>
    <dbReference type="NCBI Taxonomy" id="1302236"/>
    <lineage>
        <taxon>Bacteria</taxon>
        <taxon>Pseudomonadati</taxon>
        <taxon>Bacteroidota</taxon>
        <taxon>Sphingobacteriia</taxon>
        <taxon>Sphingobacteriales</taxon>
        <taxon>Sphingobacteriaceae</taxon>
        <taxon>Mucilaginibacter</taxon>
    </lineage>
</organism>
<dbReference type="InterPro" id="IPR000485">
    <property type="entry name" value="AsnC-type_HTH_dom"/>
</dbReference>
<evidence type="ECO:0000313" key="5">
    <source>
        <dbReference type="EMBL" id="GAA4320025.1"/>
    </source>
</evidence>
<sequence length="163" mass="18577">MTSAKEQTKKVPVPLDEKDHDILRLLETDPKLTVRDIAAKINLSATPTHERIKRLEKTGVIKHYAAILDKRMVNKGIMVICMITLREHNKKAGAEFINAVMQFKEVLECYNISGDFDFMLKIVSESMDSYHDFFVNQLGEVAGLGQTKSIFVMDIIKETHQLL</sequence>
<dbReference type="PROSITE" id="PS50956">
    <property type="entry name" value="HTH_ASNC_2"/>
    <property type="match status" value="1"/>
</dbReference>
<dbReference type="InterPro" id="IPR019888">
    <property type="entry name" value="Tscrpt_reg_AsnC-like"/>
</dbReference>
<dbReference type="InterPro" id="IPR011991">
    <property type="entry name" value="ArsR-like_HTH"/>
</dbReference>
<dbReference type="CDD" id="cd00090">
    <property type="entry name" value="HTH_ARSR"/>
    <property type="match status" value="1"/>
</dbReference>
<proteinExistence type="predicted"/>
<dbReference type="Pfam" id="PF01037">
    <property type="entry name" value="AsnC_trans_reg"/>
    <property type="match status" value="1"/>
</dbReference>
<dbReference type="Proteomes" id="UP001500582">
    <property type="component" value="Unassembled WGS sequence"/>
</dbReference>
<dbReference type="PROSITE" id="PS00519">
    <property type="entry name" value="HTH_ASNC_1"/>
    <property type="match status" value="1"/>
</dbReference>
<evidence type="ECO:0000256" key="2">
    <source>
        <dbReference type="ARBA" id="ARBA00023125"/>
    </source>
</evidence>
<keyword evidence="2" id="KW-0238">DNA-binding</keyword>
<comment type="caution">
    <text evidence="5">The sequence shown here is derived from an EMBL/GenBank/DDBJ whole genome shotgun (WGS) entry which is preliminary data.</text>
</comment>
<dbReference type="InterPro" id="IPR019887">
    <property type="entry name" value="Tscrpt_reg_AsnC/Lrp_C"/>
</dbReference>
<dbReference type="SMART" id="SM00344">
    <property type="entry name" value="HTH_ASNC"/>
    <property type="match status" value="1"/>
</dbReference>
<dbReference type="SUPFAM" id="SSF54909">
    <property type="entry name" value="Dimeric alpha+beta barrel"/>
    <property type="match status" value="1"/>
</dbReference>